<sequence>MVIFKRREDKFYISDGRVVARRNGFKKPTTVILYFEGVDNRFSMFPAIYEGRSSSVRPPPSIPANSSRSWSEHPTPYFKTVISPYEERIDICPYWLNNFESIIDFKWPVTIVNHKNQEGMANWKNIKGRWPICLSSDSEDESDDEHENESGNESDDDDDMDEVVDHDGDEPDEADDMNEVNDESDEEDFFEFSIKVTHSLAYTDQVLVSYPKQNFQICIGDNQKQIYLRDVDTMSVTDCTVITSKRYASEKYLGDGWYTYKKQKRLRPGDVLHCTIEDPPQYMNVKVIRAARRR</sequence>
<dbReference type="GO" id="GO:0003677">
    <property type="term" value="F:DNA binding"/>
    <property type="evidence" value="ECO:0007669"/>
    <property type="project" value="UniProtKB-KW"/>
</dbReference>
<evidence type="ECO:0000256" key="2">
    <source>
        <dbReference type="ARBA" id="ARBA00023015"/>
    </source>
</evidence>
<dbReference type="EMBL" id="DF974233">
    <property type="protein sequence ID" value="GAU46626.1"/>
    <property type="molecule type" value="Genomic_DNA"/>
</dbReference>
<evidence type="ECO:0000256" key="3">
    <source>
        <dbReference type="ARBA" id="ARBA00023125"/>
    </source>
</evidence>
<evidence type="ECO:0000313" key="8">
    <source>
        <dbReference type="Proteomes" id="UP000242715"/>
    </source>
</evidence>
<feature type="region of interest" description="Disordered" evidence="6">
    <location>
        <begin position="134"/>
        <end position="183"/>
    </location>
</feature>
<evidence type="ECO:0000256" key="4">
    <source>
        <dbReference type="ARBA" id="ARBA00023163"/>
    </source>
</evidence>
<dbReference type="GO" id="GO:0005634">
    <property type="term" value="C:nucleus"/>
    <property type="evidence" value="ECO:0007669"/>
    <property type="project" value="UniProtKB-SubCell"/>
</dbReference>
<feature type="compositionally biased region" description="Acidic residues" evidence="6">
    <location>
        <begin position="137"/>
        <end position="183"/>
    </location>
</feature>
<dbReference type="InterPro" id="IPR015300">
    <property type="entry name" value="DNA-bd_pseudobarrel_sf"/>
</dbReference>
<keyword evidence="8" id="KW-1185">Reference proteome</keyword>
<evidence type="ECO:0000256" key="5">
    <source>
        <dbReference type="ARBA" id="ARBA00023242"/>
    </source>
</evidence>
<dbReference type="Proteomes" id="UP000242715">
    <property type="component" value="Unassembled WGS sequence"/>
</dbReference>
<evidence type="ECO:0000256" key="6">
    <source>
        <dbReference type="SAM" id="MobiDB-lite"/>
    </source>
</evidence>
<keyword evidence="3" id="KW-0238">DNA-binding</keyword>
<accession>A0A2Z6NSL7</accession>
<evidence type="ECO:0000313" key="7">
    <source>
        <dbReference type="EMBL" id="GAU46626.1"/>
    </source>
</evidence>
<name>A0A2Z6NSL7_TRISU</name>
<keyword evidence="5" id="KW-0539">Nucleus</keyword>
<dbReference type="AlphaFoldDB" id="A0A2Z6NSL7"/>
<comment type="subcellular location">
    <subcellularLocation>
        <location evidence="1">Nucleus</location>
    </subcellularLocation>
</comment>
<dbReference type="OrthoDB" id="1436839at2759"/>
<keyword evidence="4" id="KW-0804">Transcription</keyword>
<dbReference type="SUPFAM" id="SSF101936">
    <property type="entry name" value="DNA-binding pseudobarrel domain"/>
    <property type="match status" value="1"/>
</dbReference>
<dbReference type="Gene3D" id="2.40.330.10">
    <property type="entry name" value="DNA-binding pseudobarrel domain"/>
    <property type="match status" value="1"/>
</dbReference>
<evidence type="ECO:0008006" key="9">
    <source>
        <dbReference type="Google" id="ProtNLM"/>
    </source>
</evidence>
<proteinExistence type="predicted"/>
<keyword evidence="2" id="KW-0805">Transcription regulation</keyword>
<evidence type="ECO:0000256" key="1">
    <source>
        <dbReference type="ARBA" id="ARBA00004123"/>
    </source>
</evidence>
<organism evidence="7 8">
    <name type="scientific">Trifolium subterraneum</name>
    <name type="common">Subterranean clover</name>
    <dbReference type="NCBI Taxonomy" id="3900"/>
    <lineage>
        <taxon>Eukaryota</taxon>
        <taxon>Viridiplantae</taxon>
        <taxon>Streptophyta</taxon>
        <taxon>Embryophyta</taxon>
        <taxon>Tracheophyta</taxon>
        <taxon>Spermatophyta</taxon>
        <taxon>Magnoliopsida</taxon>
        <taxon>eudicotyledons</taxon>
        <taxon>Gunneridae</taxon>
        <taxon>Pentapetalae</taxon>
        <taxon>rosids</taxon>
        <taxon>fabids</taxon>
        <taxon>Fabales</taxon>
        <taxon>Fabaceae</taxon>
        <taxon>Papilionoideae</taxon>
        <taxon>50 kb inversion clade</taxon>
        <taxon>NPAAA clade</taxon>
        <taxon>Hologalegina</taxon>
        <taxon>IRL clade</taxon>
        <taxon>Trifolieae</taxon>
        <taxon>Trifolium</taxon>
    </lineage>
</organism>
<protein>
    <recommendedName>
        <fullName evidence="9">TF-B3 domain-containing protein</fullName>
    </recommendedName>
</protein>
<gene>
    <name evidence="7" type="ORF">TSUD_284740</name>
</gene>
<reference evidence="8" key="1">
    <citation type="journal article" date="2017" name="Front. Plant Sci.">
        <title>Climate Clever Clovers: New Paradigm to Reduce the Environmental Footprint of Ruminants by Breeding Low Methanogenic Forages Utilizing Haplotype Variation.</title>
        <authorList>
            <person name="Kaur P."/>
            <person name="Appels R."/>
            <person name="Bayer P.E."/>
            <person name="Keeble-Gagnere G."/>
            <person name="Wang J."/>
            <person name="Hirakawa H."/>
            <person name="Shirasawa K."/>
            <person name="Vercoe P."/>
            <person name="Stefanova K."/>
            <person name="Durmic Z."/>
            <person name="Nichols P."/>
            <person name="Revell C."/>
            <person name="Isobe S.N."/>
            <person name="Edwards D."/>
            <person name="Erskine W."/>
        </authorList>
    </citation>
    <scope>NUCLEOTIDE SEQUENCE [LARGE SCALE GENOMIC DNA]</scope>
    <source>
        <strain evidence="8">cv. Daliak</strain>
    </source>
</reference>